<evidence type="ECO:0000313" key="7">
    <source>
        <dbReference type="Proteomes" id="UP001596096"/>
    </source>
</evidence>
<dbReference type="Pfam" id="PF00440">
    <property type="entry name" value="TetR_N"/>
    <property type="match status" value="1"/>
</dbReference>
<dbReference type="InterPro" id="IPR049484">
    <property type="entry name" value="Rv0078-like_C"/>
</dbReference>
<dbReference type="RefSeq" id="WP_219548095.1">
    <property type="nucleotide sequence ID" value="NZ_JAHKRN010000037.1"/>
</dbReference>
<dbReference type="Proteomes" id="UP001596096">
    <property type="component" value="Unassembled WGS sequence"/>
</dbReference>
<keyword evidence="2 4" id="KW-0238">DNA-binding</keyword>
<dbReference type="InterPro" id="IPR050109">
    <property type="entry name" value="HTH-type_TetR-like_transc_reg"/>
</dbReference>
<keyword evidence="1" id="KW-0805">Transcription regulation</keyword>
<gene>
    <name evidence="6" type="ORF">ACFPUY_26040</name>
</gene>
<organism evidence="6 7">
    <name type="scientific">Nonomuraea harbinensis</name>
    <dbReference type="NCBI Taxonomy" id="1286938"/>
    <lineage>
        <taxon>Bacteria</taxon>
        <taxon>Bacillati</taxon>
        <taxon>Actinomycetota</taxon>
        <taxon>Actinomycetes</taxon>
        <taxon>Streptosporangiales</taxon>
        <taxon>Streptosporangiaceae</taxon>
        <taxon>Nonomuraea</taxon>
    </lineage>
</organism>
<sequence>MARRTQAERSDVTTARLVGAAHELFGGNGYAATSIDTISAAAGVTKGAVYHHFGSKIELFRAVFIREQQKIAARLEYAAAEEDDPWEALHNGVRTFLEHCLDPGFRQIVLLDAPSLMGWEAVRELEHGHTLRVLLAGLRLAGGGAPETVAARAQLVFSLICEGGMLLARSPNPAVDLPPLAADIDAYLETLRSRSGGGREAAPADGNTG</sequence>
<keyword evidence="7" id="KW-1185">Reference proteome</keyword>
<evidence type="ECO:0000256" key="4">
    <source>
        <dbReference type="PROSITE-ProRule" id="PRU00335"/>
    </source>
</evidence>
<evidence type="ECO:0000256" key="1">
    <source>
        <dbReference type="ARBA" id="ARBA00023015"/>
    </source>
</evidence>
<evidence type="ECO:0000256" key="2">
    <source>
        <dbReference type="ARBA" id="ARBA00023125"/>
    </source>
</evidence>
<reference evidence="7" key="1">
    <citation type="journal article" date="2019" name="Int. J. Syst. Evol. Microbiol.">
        <title>The Global Catalogue of Microorganisms (GCM) 10K type strain sequencing project: providing services to taxonomists for standard genome sequencing and annotation.</title>
        <authorList>
            <consortium name="The Broad Institute Genomics Platform"/>
            <consortium name="The Broad Institute Genome Sequencing Center for Infectious Disease"/>
            <person name="Wu L."/>
            <person name="Ma J."/>
        </authorList>
    </citation>
    <scope>NUCLEOTIDE SEQUENCE [LARGE SCALE GENOMIC DNA]</scope>
    <source>
        <strain evidence="7">CGMCC 4.7106</strain>
    </source>
</reference>
<dbReference type="PANTHER" id="PTHR30055">
    <property type="entry name" value="HTH-TYPE TRANSCRIPTIONAL REGULATOR RUTR"/>
    <property type="match status" value="1"/>
</dbReference>
<evidence type="ECO:0000259" key="5">
    <source>
        <dbReference type="PROSITE" id="PS50977"/>
    </source>
</evidence>
<dbReference type="EMBL" id="JBHSNW010000014">
    <property type="protein sequence ID" value="MFC5818577.1"/>
    <property type="molecule type" value="Genomic_DNA"/>
</dbReference>
<feature type="DNA-binding region" description="H-T-H motif" evidence="4">
    <location>
        <begin position="34"/>
        <end position="53"/>
    </location>
</feature>
<accession>A0ABW1BZV0</accession>
<dbReference type="PANTHER" id="PTHR30055:SF234">
    <property type="entry name" value="HTH-TYPE TRANSCRIPTIONAL REGULATOR BETI"/>
    <property type="match status" value="1"/>
</dbReference>
<keyword evidence="3" id="KW-0804">Transcription</keyword>
<proteinExistence type="predicted"/>
<dbReference type="Pfam" id="PF21351">
    <property type="entry name" value="TetR_C_41"/>
    <property type="match status" value="1"/>
</dbReference>
<dbReference type="PROSITE" id="PS50977">
    <property type="entry name" value="HTH_TETR_2"/>
    <property type="match status" value="1"/>
</dbReference>
<feature type="domain" description="HTH tetR-type" evidence="5">
    <location>
        <begin position="11"/>
        <end position="71"/>
    </location>
</feature>
<evidence type="ECO:0000313" key="6">
    <source>
        <dbReference type="EMBL" id="MFC5818577.1"/>
    </source>
</evidence>
<dbReference type="InterPro" id="IPR001647">
    <property type="entry name" value="HTH_TetR"/>
</dbReference>
<dbReference type="PROSITE" id="PS01081">
    <property type="entry name" value="HTH_TETR_1"/>
    <property type="match status" value="1"/>
</dbReference>
<comment type="caution">
    <text evidence="6">The sequence shown here is derived from an EMBL/GenBank/DDBJ whole genome shotgun (WGS) entry which is preliminary data.</text>
</comment>
<protein>
    <submittedName>
        <fullName evidence="6">TetR/AcrR family transcriptional regulator</fullName>
    </submittedName>
</protein>
<evidence type="ECO:0000256" key="3">
    <source>
        <dbReference type="ARBA" id="ARBA00023163"/>
    </source>
</evidence>
<name>A0ABW1BZV0_9ACTN</name>
<dbReference type="InterPro" id="IPR023772">
    <property type="entry name" value="DNA-bd_HTH_TetR-type_CS"/>
</dbReference>